<dbReference type="SUPFAM" id="SSF51261">
    <property type="entry name" value="Duplicated hybrid motif"/>
    <property type="match status" value="1"/>
</dbReference>
<feature type="active site" description="Phosphocysteine intermediate; for EIIB activity" evidence="11">
    <location>
        <position position="26"/>
    </location>
</feature>
<feature type="compositionally biased region" description="Basic and acidic residues" evidence="12">
    <location>
        <begin position="455"/>
        <end position="467"/>
    </location>
</feature>
<dbReference type="SUPFAM" id="SSF55604">
    <property type="entry name" value="Glucose permease domain IIB"/>
    <property type="match status" value="1"/>
</dbReference>
<evidence type="ECO:0000256" key="9">
    <source>
        <dbReference type="ARBA" id="ARBA00022989"/>
    </source>
</evidence>
<evidence type="ECO:0000256" key="4">
    <source>
        <dbReference type="ARBA" id="ARBA00022597"/>
    </source>
</evidence>
<dbReference type="PANTHER" id="PTHR30175:SF1">
    <property type="entry name" value="PTS SYSTEM ARBUTIN-, CELLOBIOSE-, AND SALICIN-SPECIFIC EIIBC COMPONENT-RELATED"/>
    <property type="match status" value="1"/>
</dbReference>
<comment type="caution">
    <text evidence="17">The sequence shown here is derived from an EMBL/GenBank/DDBJ whole genome shotgun (WGS) entry which is preliminary data.</text>
</comment>
<dbReference type="Pfam" id="PF02378">
    <property type="entry name" value="PTS_EIIC"/>
    <property type="match status" value="1"/>
</dbReference>
<evidence type="ECO:0000259" key="14">
    <source>
        <dbReference type="PROSITE" id="PS51093"/>
    </source>
</evidence>
<feature type="region of interest" description="Disordered" evidence="12">
    <location>
        <begin position="455"/>
        <end position="476"/>
    </location>
</feature>
<dbReference type="RefSeq" id="WP_045093335.1">
    <property type="nucleotide sequence ID" value="NZ_KQ235881.1"/>
</dbReference>
<keyword evidence="8" id="KW-0418">Kinase</keyword>
<evidence type="ECO:0000259" key="15">
    <source>
        <dbReference type="PROSITE" id="PS51098"/>
    </source>
</evidence>
<evidence type="ECO:0000256" key="8">
    <source>
        <dbReference type="ARBA" id="ARBA00022777"/>
    </source>
</evidence>
<evidence type="ECO:0000256" key="6">
    <source>
        <dbReference type="ARBA" id="ARBA00022683"/>
    </source>
</evidence>
<name>A0A0J9BWY6_9FIRM</name>
<keyword evidence="5" id="KW-0808">Transferase</keyword>
<dbReference type="NCBIfam" id="TIGR01995">
    <property type="entry name" value="PTS-II-ABC-beta"/>
    <property type="match status" value="1"/>
</dbReference>
<dbReference type="AlphaFoldDB" id="A0A0J9BWY6"/>
<dbReference type="PROSITE" id="PS51103">
    <property type="entry name" value="PTS_EIIC_TYPE_1"/>
    <property type="match status" value="1"/>
</dbReference>
<keyword evidence="9 13" id="KW-1133">Transmembrane helix</keyword>
<feature type="domain" description="PTS EIIA type-1" evidence="14">
    <location>
        <begin position="493"/>
        <end position="597"/>
    </location>
</feature>
<feature type="transmembrane region" description="Helical" evidence="13">
    <location>
        <begin position="425"/>
        <end position="444"/>
    </location>
</feature>
<dbReference type="GeneID" id="93161461"/>
<evidence type="ECO:0000256" key="2">
    <source>
        <dbReference type="ARBA" id="ARBA00022448"/>
    </source>
</evidence>
<evidence type="ECO:0000256" key="10">
    <source>
        <dbReference type="ARBA" id="ARBA00023136"/>
    </source>
</evidence>
<dbReference type="Pfam" id="PF00367">
    <property type="entry name" value="PTS_EIIB"/>
    <property type="match status" value="1"/>
</dbReference>
<dbReference type="FunFam" id="2.70.70.10:FF:000001">
    <property type="entry name" value="PTS system glucose-specific IIA component"/>
    <property type="match status" value="1"/>
</dbReference>
<evidence type="ECO:0000259" key="16">
    <source>
        <dbReference type="PROSITE" id="PS51103"/>
    </source>
</evidence>
<keyword evidence="3" id="KW-1003">Cell membrane</keyword>
<feature type="transmembrane region" description="Helical" evidence="13">
    <location>
        <begin position="144"/>
        <end position="164"/>
    </location>
</feature>
<dbReference type="InterPro" id="IPR001996">
    <property type="entry name" value="PTS_IIB_1"/>
</dbReference>
<evidence type="ECO:0000256" key="12">
    <source>
        <dbReference type="SAM" id="MobiDB-lite"/>
    </source>
</evidence>
<feature type="transmembrane region" description="Helical" evidence="13">
    <location>
        <begin position="354"/>
        <end position="374"/>
    </location>
</feature>
<feature type="domain" description="PTS EIIB type-1" evidence="15">
    <location>
        <begin position="4"/>
        <end position="86"/>
    </location>
</feature>
<feature type="transmembrane region" description="Helical" evidence="13">
    <location>
        <begin position="204"/>
        <end position="228"/>
    </location>
</feature>
<dbReference type="PROSITE" id="PS51093">
    <property type="entry name" value="PTS_EIIA_TYPE_1"/>
    <property type="match status" value="1"/>
</dbReference>
<evidence type="ECO:0000256" key="13">
    <source>
        <dbReference type="SAM" id="Phobius"/>
    </source>
</evidence>
<feature type="transmembrane region" description="Helical" evidence="13">
    <location>
        <begin position="248"/>
        <end position="276"/>
    </location>
</feature>
<dbReference type="Proteomes" id="UP000037392">
    <property type="component" value="Unassembled WGS sequence"/>
</dbReference>
<keyword evidence="2" id="KW-0813">Transport</keyword>
<gene>
    <name evidence="17" type="ORF">HMPREF9470_04176</name>
</gene>
<dbReference type="PANTHER" id="PTHR30175">
    <property type="entry name" value="PHOSPHOTRANSFERASE SYSTEM TRANSPORT PROTEIN"/>
    <property type="match status" value="1"/>
</dbReference>
<keyword evidence="4" id="KW-0762">Sugar transport</keyword>
<dbReference type="PROSITE" id="PS51098">
    <property type="entry name" value="PTS_EIIB_TYPE_1"/>
    <property type="match status" value="1"/>
</dbReference>
<sequence>MDAKVTAQKILQEVGGENNVKNLTHCVTRLRFSLRSTEGIDEKKVGEIPGVMGVVNKGGQFQVIIGQEVPVVYQELQKLGGCGTDKAKDGIPQNEKKKGLNVLLDTIAGIFSPIMPIIAGAGMVKALLSILTLFSLIDKTGNTYYFLNFIADASYYFLPVFLAASAAKKFGCSMQMAMLMGAVLLHPNLIALKETGDIVRVLGIPVRMVTYSSSVIPIIMIVFVLSYVEKFVEKITPAVIKFIARPLLTILIMAPIGLVVLGPLGSIIGDGLVAFLLSVEKIAPWILPTVIGAFMPFLVMTGMHYSLLPAYVNSLSALGYETVIGPGNLPSNIAQGAAALCVAVKTKNRELRQLSVSSGVTALLGITEPALFGVNLRLRKPLIATTIGGGIGGLYAGLTGVQRFGGGGAGLAAIGLYVGPDSRNVINALIAAFIAFVVTFAIQWRLGFEDVPEESGAKEETGVKEKSSGSGSHKLSISSPLNGDLIPLSQVNDQVFSSGMLGIGVAVRPWEGKLYAPVNGTVASVFDTGHALGIVAENGAELLIHVGMDTVELQGKYFKPHVKAGDRVKTGDMLLTFDKEAIEKEGYETVTPVIVSNSTNHTAVCKGEPGMIKAGDLIMTVE</sequence>
<evidence type="ECO:0000256" key="1">
    <source>
        <dbReference type="ARBA" id="ARBA00004651"/>
    </source>
</evidence>
<feature type="domain" description="PTS EIIC type-1" evidence="16">
    <location>
        <begin position="105"/>
        <end position="458"/>
    </location>
</feature>
<comment type="subcellular location">
    <subcellularLocation>
        <location evidence="1">Cell membrane</location>
        <topology evidence="1">Multi-pass membrane protein</topology>
    </subcellularLocation>
</comment>
<evidence type="ECO:0000313" key="18">
    <source>
        <dbReference type="Proteomes" id="UP000037392"/>
    </source>
</evidence>
<dbReference type="InterPro" id="IPR011055">
    <property type="entry name" value="Dup_hybrid_motif"/>
</dbReference>
<accession>A0A0J9BWY6</accession>
<evidence type="ECO:0000256" key="7">
    <source>
        <dbReference type="ARBA" id="ARBA00022692"/>
    </source>
</evidence>
<evidence type="ECO:0000256" key="5">
    <source>
        <dbReference type="ARBA" id="ARBA00022679"/>
    </source>
</evidence>
<dbReference type="GO" id="GO:0008982">
    <property type="term" value="F:protein-N(PI)-phosphohistidine-sugar phosphotransferase activity"/>
    <property type="evidence" value="ECO:0007669"/>
    <property type="project" value="InterPro"/>
</dbReference>
<dbReference type="InterPro" id="IPR011297">
    <property type="entry name" value="PTS_IIABC_b_glu"/>
</dbReference>
<dbReference type="InterPro" id="IPR013013">
    <property type="entry name" value="PTS_EIIC_1"/>
</dbReference>
<evidence type="ECO:0000313" key="17">
    <source>
        <dbReference type="EMBL" id="KMW16676.1"/>
    </source>
</evidence>
<dbReference type="GO" id="GO:0005886">
    <property type="term" value="C:plasma membrane"/>
    <property type="evidence" value="ECO:0007669"/>
    <property type="project" value="UniProtKB-SubCell"/>
</dbReference>
<evidence type="ECO:0000256" key="3">
    <source>
        <dbReference type="ARBA" id="ARBA00022475"/>
    </source>
</evidence>
<keyword evidence="6" id="KW-0598">Phosphotransferase system</keyword>
<dbReference type="PROSITE" id="PS00371">
    <property type="entry name" value="PTS_EIIA_TYPE_1_HIS"/>
    <property type="match status" value="1"/>
</dbReference>
<dbReference type="PATRIC" id="fig|742734.4.peg.4475"/>
<evidence type="ECO:0000256" key="11">
    <source>
        <dbReference type="PROSITE-ProRule" id="PRU00421"/>
    </source>
</evidence>
<dbReference type="InterPro" id="IPR001127">
    <property type="entry name" value="PTS_EIIA_1_perm"/>
</dbReference>
<dbReference type="FunFam" id="3.30.1360.60:FF:000001">
    <property type="entry name" value="PTS system glucose-specific IIBC component PtsG"/>
    <property type="match status" value="1"/>
</dbReference>
<dbReference type="OrthoDB" id="92465at2"/>
<evidence type="ECO:0008006" key="19">
    <source>
        <dbReference type="Google" id="ProtNLM"/>
    </source>
</evidence>
<dbReference type="InterPro" id="IPR003352">
    <property type="entry name" value="PTS_EIIC"/>
</dbReference>
<feature type="transmembrane region" description="Helical" evidence="13">
    <location>
        <begin position="282"/>
        <end position="300"/>
    </location>
</feature>
<feature type="transmembrane region" description="Helical" evidence="13">
    <location>
        <begin position="394"/>
        <end position="418"/>
    </location>
</feature>
<dbReference type="GO" id="GO:0015771">
    <property type="term" value="P:trehalose transport"/>
    <property type="evidence" value="ECO:0007669"/>
    <property type="project" value="TreeGrafter"/>
</dbReference>
<dbReference type="Gene3D" id="2.70.70.10">
    <property type="entry name" value="Glucose Permease (Domain IIA)"/>
    <property type="match status" value="1"/>
</dbReference>
<reference evidence="17 18" key="1">
    <citation type="submission" date="2011-04" db="EMBL/GenBank/DDBJ databases">
        <title>The Genome Sequence of Clostridium citroniae WAL-19142.</title>
        <authorList>
            <consortium name="The Broad Institute Genome Sequencing Platform"/>
            <person name="Earl A."/>
            <person name="Ward D."/>
            <person name="Feldgarden M."/>
            <person name="Gevers D."/>
            <person name="Warren Y.A."/>
            <person name="Tyrrell K.L."/>
            <person name="Citron D.M."/>
            <person name="Goldstein E.J."/>
            <person name="Daigneault M."/>
            <person name="Allen-Vercoe E."/>
            <person name="Young S.K."/>
            <person name="Zeng Q."/>
            <person name="Gargeya S."/>
            <person name="Fitzgerald M."/>
            <person name="Haas B."/>
            <person name="Abouelleil A."/>
            <person name="Alvarado L."/>
            <person name="Arachchi H.M."/>
            <person name="Berlin A."/>
            <person name="Brown A."/>
            <person name="Chapman S.B."/>
            <person name="Chen Z."/>
            <person name="Dunbar C."/>
            <person name="Freedman E."/>
            <person name="Gearin G."/>
            <person name="Gellesch M."/>
            <person name="Goldberg J."/>
            <person name="Griggs A."/>
            <person name="Gujja S."/>
            <person name="Heilman E.R."/>
            <person name="Heiman D."/>
            <person name="Howarth C."/>
            <person name="Larson L."/>
            <person name="Lui A."/>
            <person name="MacDonald P.J."/>
            <person name="Mehta T."/>
            <person name="Montmayeur A."/>
            <person name="Murphy C."/>
            <person name="Neiman D."/>
            <person name="Pearson M."/>
            <person name="Priest M."/>
            <person name="Roberts A."/>
            <person name="Saif S."/>
            <person name="Shea T."/>
            <person name="Shenoy N."/>
            <person name="Sisk P."/>
            <person name="Stolte C."/>
            <person name="Sykes S."/>
            <person name="White J."/>
            <person name="Yandava C."/>
            <person name="Wortman J."/>
            <person name="Nusbaum C."/>
            <person name="Birren B."/>
        </authorList>
    </citation>
    <scope>NUCLEOTIDE SEQUENCE [LARGE SCALE GENOMIC DNA]</scope>
    <source>
        <strain evidence="17 18">WAL-19142</strain>
    </source>
</reference>
<proteinExistence type="predicted"/>
<dbReference type="Pfam" id="PF00358">
    <property type="entry name" value="PTS_EIIA_1"/>
    <property type="match status" value="1"/>
</dbReference>
<dbReference type="InterPro" id="IPR018113">
    <property type="entry name" value="PTrfase_EIIB_Cys"/>
</dbReference>
<dbReference type="InterPro" id="IPR050558">
    <property type="entry name" value="PTS_Sugar-Specific_Components"/>
</dbReference>
<dbReference type="Gene3D" id="3.30.1360.60">
    <property type="entry name" value="Glucose permease domain IIB"/>
    <property type="match status" value="1"/>
</dbReference>
<dbReference type="CDD" id="cd00212">
    <property type="entry name" value="PTS_IIB_glc"/>
    <property type="match status" value="1"/>
</dbReference>
<keyword evidence="10 13" id="KW-0472">Membrane</keyword>
<dbReference type="InterPro" id="IPR036878">
    <property type="entry name" value="Glu_permease_IIB"/>
</dbReference>
<dbReference type="GO" id="GO:0009401">
    <property type="term" value="P:phosphoenolpyruvate-dependent sugar phosphotransferase system"/>
    <property type="evidence" value="ECO:0007669"/>
    <property type="project" value="UniProtKB-KW"/>
</dbReference>
<keyword evidence="7 13" id="KW-0812">Transmembrane</keyword>
<dbReference type="GO" id="GO:0016301">
    <property type="term" value="F:kinase activity"/>
    <property type="evidence" value="ECO:0007669"/>
    <property type="project" value="UniProtKB-KW"/>
</dbReference>
<dbReference type="EMBL" id="ADLK01000029">
    <property type="protein sequence ID" value="KMW16676.1"/>
    <property type="molecule type" value="Genomic_DNA"/>
</dbReference>
<dbReference type="NCBIfam" id="TIGR00830">
    <property type="entry name" value="PTBA"/>
    <property type="match status" value="1"/>
</dbReference>
<protein>
    <recommendedName>
        <fullName evidence="19">PTS system protein</fullName>
    </recommendedName>
</protein>
<dbReference type="GO" id="GO:0090589">
    <property type="term" value="F:protein-phosphocysteine-trehalose phosphotransferase system transporter activity"/>
    <property type="evidence" value="ECO:0007669"/>
    <property type="project" value="TreeGrafter"/>
</dbReference>
<organism evidence="17 18">
    <name type="scientific">[Clostridium] citroniae WAL-19142</name>
    <dbReference type="NCBI Taxonomy" id="742734"/>
    <lineage>
        <taxon>Bacteria</taxon>
        <taxon>Bacillati</taxon>
        <taxon>Bacillota</taxon>
        <taxon>Clostridia</taxon>
        <taxon>Lachnospirales</taxon>
        <taxon>Lachnospiraceae</taxon>
        <taxon>Enterocloster</taxon>
    </lineage>
</organism>